<feature type="transmembrane region" description="Helical" evidence="12">
    <location>
        <begin position="120"/>
        <end position="143"/>
    </location>
</feature>
<protein>
    <submittedName>
        <fullName evidence="13">Cation acetate symporter</fullName>
    </submittedName>
</protein>
<comment type="similarity">
    <text evidence="2 11">Belongs to the sodium:solute symporter (SSF) (TC 2.A.21) family.</text>
</comment>
<feature type="transmembrane region" description="Helical" evidence="12">
    <location>
        <begin position="235"/>
        <end position="256"/>
    </location>
</feature>
<feature type="transmembrane region" description="Helical" evidence="12">
    <location>
        <begin position="74"/>
        <end position="92"/>
    </location>
</feature>
<proteinExistence type="inferred from homology"/>
<evidence type="ECO:0000256" key="6">
    <source>
        <dbReference type="ARBA" id="ARBA00022847"/>
    </source>
</evidence>
<dbReference type="Proteomes" id="UP000637074">
    <property type="component" value="Unassembled WGS sequence"/>
</dbReference>
<dbReference type="InterPro" id="IPR038377">
    <property type="entry name" value="Na/Glc_symporter_sf"/>
</dbReference>
<feature type="transmembrane region" description="Helical" evidence="12">
    <location>
        <begin position="395"/>
        <end position="419"/>
    </location>
</feature>
<evidence type="ECO:0000256" key="2">
    <source>
        <dbReference type="ARBA" id="ARBA00006434"/>
    </source>
</evidence>
<feature type="transmembrane region" description="Helical" evidence="12">
    <location>
        <begin position="149"/>
        <end position="168"/>
    </location>
</feature>
<dbReference type="PROSITE" id="PS00457">
    <property type="entry name" value="NA_SOLUT_SYMP_2"/>
    <property type="match status" value="1"/>
</dbReference>
<keyword evidence="8" id="KW-0915">Sodium</keyword>
<dbReference type="CDD" id="cd11480">
    <property type="entry name" value="SLC5sbd_u4"/>
    <property type="match status" value="1"/>
</dbReference>
<accession>A0ABQ3NBA7</accession>
<evidence type="ECO:0000256" key="12">
    <source>
        <dbReference type="SAM" id="Phobius"/>
    </source>
</evidence>
<reference evidence="13 14" key="1">
    <citation type="journal article" date="2022" name="Int. J. Syst. Evol. Microbiol.">
        <title>Neobacillus kokaensis sp. nov., isolated from soil.</title>
        <authorList>
            <person name="Yuki K."/>
            <person name="Matsubara H."/>
            <person name="Yamaguchi S."/>
        </authorList>
    </citation>
    <scope>NUCLEOTIDE SEQUENCE [LARGE SCALE GENOMIC DNA]</scope>
    <source>
        <strain evidence="13 14">LOB 377</strain>
    </source>
</reference>
<keyword evidence="5 12" id="KW-0812">Transmembrane</keyword>
<organism evidence="13 14">
    <name type="scientific">Neobacillus kokaensis</name>
    <dbReference type="NCBI Taxonomy" id="2759023"/>
    <lineage>
        <taxon>Bacteria</taxon>
        <taxon>Bacillati</taxon>
        <taxon>Bacillota</taxon>
        <taxon>Bacilli</taxon>
        <taxon>Bacillales</taxon>
        <taxon>Bacillaceae</taxon>
        <taxon>Neobacillus</taxon>
    </lineage>
</organism>
<feature type="transmembrane region" description="Helical" evidence="12">
    <location>
        <begin position="469"/>
        <end position="487"/>
    </location>
</feature>
<dbReference type="InterPro" id="IPR050277">
    <property type="entry name" value="Sodium:Solute_Symporter"/>
</dbReference>
<evidence type="ECO:0000313" key="13">
    <source>
        <dbReference type="EMBL" id="GHI01199.1"/>
    </source>
</evidence>
<feature type="transmembrane region" description="Helical" evidence="12">
    <location>
        <begin position="6"/>
        <end position="24"/>
    </location>
</feature>
<dbReference type="PROSITE" id="PS50283">
    <property type="entry name" value="NA_SOLUT_SYMP_3"/>
    <property type="match status" value="1"/>
</dbReference>
<dbReference type="PANTHER" id="PTHR48086">
    <property type="entry name" value="SODIUM/PROLINE SYMPORTER-RELATED"/>
    <property type="match status" value="1"/>
</dbReference>
<evidence type="ECO:0000256" key="10">
    <source>
        <dbReference type="ARBA" id="ARBA00023136"/>
    </source>
</evidence>
<evidence type="ECO:0000256" key="7">
    <source>
        <dbReference type="ARBA" id="ARBA00022989"/>
    </source>
</evidence>
<keyword evidence="10 12" id="KW-0472">Membrane</keyword>
<dbReference type="Pfam" id="PF00474">
    <property type="entry name" value="SSF"/>
    <property type="match status" value="1"/>
</dbReference>
<name>A0ABQ3NBA7_9BACI</name>
<comment type="subcellular location">
    <subcellularLocation>
        <location evidence="1">Cell membrane</location>
        <topology evidence="1">Multi-pass membrane protein</topology>
    </subcellularLocation>
</comment>
<feature type="transmembrane region" description="Helical" evidence="12">
    <location>
        <begin position="426"/>
        <end position="449"/>
    </location>
</feature>
<feature type="transmembrane region" description="Helical" evidence="12">
    <location>
        <begin position="180"/>
        <end position="198"/>
    </location>
</feature>
<dbReference type="PROSITE" id="PS00456">
    <property type="entry name" value="NA_SOLUT_SYMP_1"/>
    <property type="match status" value="1"/>
</dbReference>
<comment type="caution">
    <text evidence="13">The sequence shown here is derived from an EMBL/GenBank/DDBJ whole genome shotgun (WGS) entry which is preliminary data.</text>
</comment>
<evidence type="ECO:0000256" key="3">
    <source>
        <dbReference type="ARBA" id="ARBA00022448"/>
    </source>
</evidence>
<evidence type="ECO:0000256" key="4">
    <source>
        <dbReference type="ARBA" id="ARBA00022475"/>
    </source>
</evidence>
<keyword evidence="6" id="KW-0769">Symport</keyword>
<evidence type="ECO:0000256" key="9">
    <source>
        <dbReference type="ARBA" id="ARBA00023065"/>
    </source>
</evidence>
<evidence type="ECO:0000256" key="11">
    <source>
        <dbReference type="RuleBase" id="RU362091"/>
    </source>
</evidence>
<dbReference type="RefSeq" id="WP_191276857.1">
    <property type="nucleotide sequence ID" value="NZ_BNDS01000036.1"/>
</dbReference>
<dbReference type="Gene3D" id="1.20.1730.10">
    <property type="entry name" value="Sodium/glucose cotransporter"/>
    <property type="match status" value="1"/>
</dbReference>
<feature type="transmembrane region" description="Helical" evidence="12">
    <location>
        <begin position="268"/>
        <end position="295"/>
    </location>
</feature>
<dbReference type="InterPro" id="IPR018212">
    <property type="entry name" value="Na/solute_symporter_CS"/>
</dbReference>
<dbReference type="PANTHER" id="PTHR48086:SF6">
    <property type="entry name" value="CATION_ACETATE SYMPORTER ACTP"/>
    <property type="match status" value="1"/>
</dbReference>
<keyword evidence="3" id="KW-0813">Transport</keyword>
<evidence type="ECO:0000313" key="14">
    <source>
        <dbReference type="Proteomes" id="UP000637074"/>
    </source>
</evidence>
<dbReference type="EMBL" id="BNDS01000036">
    <property type="protein sequence ID" value="GHI01199.1"/>
    <property type="molecule type" value="Genomic_DNA"/>
</dbReference>
<dbReference type="NCBIfam" id="TIGR00813">
    <property type="entry name" value="sss"/>
    <property type="match status" value="1"/>
</dbReference>
<sequence>MSILSILLFVGIITLTLAITYFSSKKTKSTSDFYTAGGGLTATQNGLAIAGDFMSAASFLGITGAISLIGFDGFYMSIGNLLGFLFLLYLIAEPMRNLGKYTLADMITARFKSNKVRGTAAASTLVISIFYMIAQLVGGGALISLMLGIDYWIAVVIVGVLMTVYVIFGGMTATSWVQIIKAVLLLGGSLVLTFLVFAKFDFSIIKMFQQIKSASPFGAELANPGNKYSNGLDMISLNMALVLGVAGLPHLLIRFFTVKDAATARKSVYYSTWFIGAFFLMVVFLGFGATVFVGWDEIMAANPAGNMAAPMLALSMGGDFLFAFISAVAFATILAVVSALVLTSASAFAHDIYGQIIKKGKITEKQQMKVARISSIIVAVASILLALVAKNLNVAFLSVLALGIAASANLPVMLCTIYWKRFNSTGAVTGMLVGLISSVVLVLLSPNVWNPEAGKAILTGDPLFPLTNPTIFTVPLGFIGAFLGTVLSSKKKAETGCFEEVLFKTNTGFGISTPKEH</sequence>
<gene>
    <name evidence="13" type="ORF">AM1BK_47410</name>
</gene>
<evidence type="ECO:0000256" key="8">
    <source>
        <dbReference type="ARBA" id="ARBA00023053"/>
    </source>
</evidence>
<feature type="transmembrane region" description="Helical" evidence="12">
    <location>
        <begin position="320"/>
        <end position="349"/>
    </location>
</feature>
<evidence type="ECO:0000256" key="5">
    <source>
        <dbReference type="ARBA" id="ARBA00022692"/>
    </source>
</evidence>
<keyword evidence="4" id="KW-1003">Cell membrane</keyword>
<feature type="transmembrane region" description="Helical" evidence="12">
    <location>
        <begin position="370"/>
        <end position="389"/>
    </location>
</feature>
<dbReference type="InterPro" id="IPR001734">
    <property type="entry name" value="Na/solute_symporter"/>
</dbReference>
<keyword evidence="7 12" id="KW-1133">Transmembrane helix</keyword>
<keyword evidence="14" id="KW-1185">Reference proteome</keyword>
<evidence type="ECO:0000256" key="1">
    <source>
        <dbReference type="ARBA" id="ARBA00004651"/>
    </source>
</evidence>
<keyword evidence="9" id="KW-0406">Ion transport</keyword>